<accession>A0A7H0INW8</accession>
<evidence type="ECO:0000313" key="3">
    <source>
        <dbReference type="Proteomes" id="UP000516052"/>
    </source>
</evidence>
<dbReference type="SUPFAM" id="SSF53850">
    <property type="entry name" value="Periplasmic binding protein-like II"/>
    <property type="match status" value="1"/>
</dbReference>
<dbReference type="Gene3D" id="3.40.190.10">
    <property type="entry name" value="Periplasmic binding protein-like II"/>
    <property type="match status" value="2"/>
</dbReference>
<keyword evidence="3" id="KW-1185">Reference proteome</keyword>
<evidence type="ECO:0000256" key="1">
    <source>
        <dbReference type="ARBA" id="ARBA00022729"/>
    </source>
</evidence>
<sequence length="375" mass="41067">MLLNPLKRPTRVPEPTPLRGTLVIATLATSVAAVGLAVGAATRSDAGHPVEETRSLDQLYTDARAEGGTLVVYAGGDRKEQEDDTVRAFEKRFPGIRLRMVVDRSEYQGARVDRQLATHTLVPDVVRLQTLQDFDRWKRQGVLLPYKPAGFAEVHPKFKDPDGSWIVTDVLASGAAYNKRAVGREVPGSVRELAGPSWKGRIASAYPNDDDVTLFLYSRYVKAYGWPWLQGIARNTEFLRGFDTAGGEKAVELGGRVTPGAEGSMLPDTGDPFVAWGQREAILKGARHPAAARLFLNWQLSTERQNRNAWSVRTDVAPPKGLKPVWEYTNANLDAFPAFMADRAAAERFRQQVTLSVGEVQGAPASGVLGIHPGR</sequence>
<proteinExistence type="predicted"/>
<organism evidence="2 3">
    <name type="scientific">Streptomyces roseirectus</name>
    <dbReference type="NCBI Taxonomy" id="2768066"/>
    <lineage>
        <taxon>Bacteria</taxon>
        <taxon>Bacillati</taxon>
        <taxon>Actinomycetota</taxon>
        <taxon>Actinomycetes</taxon>
        <taxon>Kitasatosporales</taxon>
        <taxon>Streptomycetaceae</taxon>
        <taxon>Streptomyces</taxon>
    </lineage>
</organism>
<protein>
    <submittedName>
        <fullName evidence="2">Extracellular solute-binding protein</fullName>
    </submittedName>
</protein>
<dbReference type="Pfam" id="PF13343">
    <property type="entry name" value="SBP_bac_6"/>
    <property type="match status" value="1"/>
</dbReference>
<dbReference type="PANTHER" id="PTHR30006">
    <property type="entry name" value="THIAMINE-BINDING PERIPLASMIC PROTEIN-RELATED"/>
    <property type="match status" value="1"/>
</dbReference>
<name>A0A7H0INW8_9ACTN</name>
<gene>
    <name evidence="2" type="ORF">IAG44_36860</name>
</gene>
<dbReference type="AlphaFoldDB" id="A0A7H0INW8"/>
<dbReference type="KEGG" id="sroi:IAG44_36860"/>
<dbReference type="RefSeq" id="WP_187751409.1">
    <property type="nucleotide sequence ID" value="NZ_CP060828.1"/>
</dbReference>
<evidence type="ECO:0000313" key="2">
    <source>
        <dbReference type="EMBL" id="QNP74484.1"/>
    </source>
</evidence>
<dbReference type="Proteomes" id="UP000516052">
    <property type="component" value="Chromosome"/>
</dbReference>
<dbReference type="PANTHER" id="PTHR30006:SF2">
    <property type="entry name" value="ABC TRANSPORTER SUBSTRATE-BINDING PROTEIN"/>
    <property type="match status" value="1"/>
</dbReference>
<reference evidence="2 3" key="1">
    <citation type="submission" date="2020-08" db="EMBL/GenBank/DDBJ databases">
        <title>A novel species.</title>
        <authorList>
            <person name="Gao J."/>
        </authorList>
    </citation>
    <scope>NUCLEOTIDE SEQUENCE [LARGE SCALE GENOMIC DNA]</scope>
    <source>
        <strain evidence="2 3">CRXT-G-22</strain>
    </source>
</reference>
<dbReference type="EMBL" id="CP060828">
    <property type="protein sequence ID" value="QNP74484.1"/>
    <property type="molecule type" value="Genomic_DNA"/>
</dbReference>
<keyword evidence="1" id="KW-0732">Signal</keyword>